<dbReference type="STRING" id="42249.A0A317SSK3"/>
<accession>A0A317SSK3</accession>
<name>A0A317SSK3_9PEZI</name>
<dbReference type="AlphaFoldDB" id="A0A317SSK3"/>
<proteinExistence type="predicted"/>
<sequence length="348" mass="38858">MFPPGRGSDSLNVGQKYVISLFGTDKVFTVEGQEVRLRGYEEENESQIWACEMGKENRYGMRNGASGCLLGRMDAGDQFGCFMTNHSLWEFLTFTRLSMGGYSLMATTPRSGLKFWPVQHIDGNDRDLKLGEKTTQFGLHQLKDSVFRRFEWVVPNRLARSSALYYDGEDSDQSINETSIEFLRNRGIKNIISLNSVELTPRERGRLRAAMISYSHIKALEFTAPAREQFDQIWNAYDNAGITIVYCGYGDGRTGMAISAIQLFEGRTLSDLDYRANGVQCPSQLAALQELSDTINGAENASGPLDTSDIQPPPYTAPKKTNRVAQRGRCTGGGRMVYRSGVLMIVAR</sequence>
<organism evidence="2 3">
    <name type="scientific">Tuber magnatum</name>
    <name type="common">white Piedmont truffle</name>
    <dbReference type="NCBI Taxonomy" id="42249"/>
    <lineage>
        <taxon>Eukaryota</taxon>
        <taxon>Fungi</taxon>
        <taxon>Dikarya</taxon>
        <taxon>Ascomycota</taxon>
        <taxon>Pezizomycotina</taxon>
        <taxon>Pezizomycetes</taxon>
        <taxon>Pezizales</taxon>
        <taxon>Tuberaceae</taxon>
        <taxon>Tuber</taxon>
    </lineage>
</organism>
<dbReference type="SUPFAM" id="SSF52799">
    <property type="entry name" value="(Phosphotyrosine protein) phosphatases II"/>
    <property type="match status" value="1"/>
</dbReference>
<comment type="caution">
    <text evidence="2">The sequence shown here is derived from an EMBL/GenBank/DDBJ whole genome shotgun (WGS) entry which is preliminary data.</text>
</comment>
<dbReference type="InterPro" id="IPR029021">
    <property type="entry name" value="Prot-tyrosine_phosphatase-like"/>
</dbReference>
<dbReference type="EMBL" id="PYWC01000023">
    <property type="protein sequence ID" value="PWW77334.1"/>
    <property type="molecule type" value="Genomic_DNA"/>
</dbReference>
<protein>
    <recommendedName>
        <fullName evidence="4">Tyrosine specific protein phosphatases domain-containing protein</fullName>
    </recommendedName>
</protein>
<evidence type="ECO:0000313" key="3">
    <source>
        <dbReference type="Proteomes" id="UP000246991"/>
    </source>
</evidence>
<feature type="region of interest" description="Disordered" evidence="1">
    <location>
        <begin position="297"/>
        <end position="326"/>
    </location>
</feature>
<keyword evidence="3" id="KW-1185">Reference proteome</keyword>
<reference evidence="2 3" key="1">
    <citation type="submission" date="2018-03" db="EMBL/GenBank/DDBJ databases">
        <title>Genomes of Pezizomycetes fungi and the evolution of truffles.</title>
        <authorList>
            <person name="Murat C."/>
            <person name="Payen T."/>
            <person name="Noel B."/>
            <person name="Kuo A."/>
            <person name="Martin F.M."/>
        </authorList>
    </citation>
    <scope>NUCLEOTIDE SEQUENCE [LARGE SCALE GENOMIC DNA]</scope>
    <source>
        <strain evidence="2">091103-1</strain>
    </source>
</reference>
<evidence type="ECO:0008006" key="4">
    <source>
        <dbReference type="Google" id="ProtNLM"/>
    </source>
</evidence>
<gene>
    <name evidence="2" type="ORF">C7212DRAFT_362328</name>
</gene>
<dbReference type="OrthoDB" id="432447at2759"/>
<dbReference type="Pfam" id="PF22785">
    <property type="entry name" value="Tc-R-P"/>
    <property type="match status" value="1"/>
</dbReference>
<evidence type="ECO:0000313" key="2">
    <source>
        <dbReference type="EMBL" id="PWW77334.1"/>
    </source>
</evidence>
<dbReference type="Gene3D" id="3.90.190.10">
    <property type="entry name" value="Protein tyrosine phosphatase superfamily"/>
    <property type="match status" value="1"/>
</dbReference>
<dbReference type="Proteomes" id="UP000246991">
    <property type="component" value="Unassembled WGS sequence"/>
</dbReference>
<evidence type="ECO:0000256" key="1">
    <source>
        <dbReference type="SAM" id="MobiDB-lite"/>
    </source>
</evidence>